<dbReference type="EMBL" id="CP018820">
    <property type="protein sequence ID" value="APR52982.1"/>
    <property type="molecule type" value="Genomic_DNA"/>
</dbReference>
<evidence type="ECO:0000256" key="7">
    <source>
        <dbReference type="ARBA" id="ARBA00022840"/>
    </source>
</evidence>
<feature type="binding site" evidence="17">
    <location>
        <position position="413"/>
    </location>
    <ligand>
        <name>(6S)-NADPHX</name>
        <dbReference type="ChEBI" id="CHEBI:64076"/>
    </ligand>
</feature>
<name>A0A1L6JAM6_9SPHN</name>
<evidence type="ECO:0000313" key="25">
    <source>
        <dbReference type="Proteomes" id="UP000286681"/>
    </source>
</evidence>
<comment type="similarity">
    <text evidence="4 19">In the C-terminal section; belongs to the NnrD/CARKD family.</text>
</comment>
<dbReference type="Pfam" id="PF01256">
    <property type="entry name" value="Carb_kinase"/>
    <property type="match status" value="1"/>
</dbReference>
<dbReference type="KEGG" id="skr:BRX40_11570"/>
<organism evidence="22 24">
    <name type="scientific">Sphingomonas koreensis</name>
    <dbReference type="NCBI Taxonomy" id="93064"/>
    <lineage>
        <taxon>Bacteria</taxon>
        <taxon>Pseudomonadati</taxon>
        <taxon>Pseudomonadota</taxon>
        <taxon>Alphaproteobacteria</taxon>
        <taxon>Sphingomonadales</taxon>
        <taxon>Sphingomonadaceae</taxon>
        <taxon>Sphingomonas</taxon>
    </lineage>
</organism>
<evidence type="ECO:0000256" key="3">
    <source>
        <dbReference type="ARBA" id="ARBA00006001"/>
    </source>
</evidence>
<accession>A0A1L6JAM6</accession>
<keyword evidence="10 17" id="KW-0520">NAD</keyword>
<comment type="function">
    <text evidence="14 19">Bifunctional enzyme that catalyzes the epimerization of the S- and R-forms of NAD(P)HX and the dehydration of the S-form of NAD(P)HX at the expense of ADP, which is converted to AMP. This allows the repair of both epimers of NAD(P)HX, a damaged form of NAD(P)H that is a result of enzymatic or heat-dependent hydration.</text>
</comment>
<feature type="binding site" evidence="17">
    <location>
        <position position="302"/>
    </location>
    <ligand>
        <name>(6S)-NADPHX</name>
        <dbReference type="ChEBI" id="CHEBI:64076"/>
    </ligand>
</feature>
<dbReference type="InterPro" id="IPR000631">
    <property type="entry name" value="CARKD"/>
</dbReference>
<evidence type="ECO:0000256" key="19">
    <source>
        <dbReference type="PIRNR" id="PIRNR017184"/>
    </source>
</evidence>
<evidence type="ECO:0000256" key="6">
    <source>
        <dbReference type="ARBA" id="ARBA00022741"/>
    </source>
</evidence>
<evidence type="ECO:0000256" key="16">
    <source>
        <dbReference type="ARBA" id="ARBA00049209"/>
    </source>
</evidence>
<dbReference type="NCBIfam" id="TIGR00197">
    <property type="entry name" value="yjeF_nterm"/>
    <property type="match status" value="1"/>
</dbReference>
<dbReference type="RefSeq" id="WP_075151671.1">
    <property type="nucleotide sequence ID" value="NZ_CP018820.1"/>
</dbReference>
<comment type="catalytic activity">
    <reaction evidence="15 17 19">
        <text>(6S)-NADHX + ADP = AMP + phosphate + NADH + H(+)</text>
        <dbReference type="Rhea" id="RHEA:32223"/>
        <dbReference type="ChEBI" id="CHEBI:15378"/>
        <dbReference type="ChEBI" id="CHEBI:43474"/>
        <dbReference type="ChEBI" id="CHEBI:57945"/>
        <dbReference type="ChEBI" id="CHEBI:64074"/>
        <dbReference type="ChEBI" id="CHEBI:456215"/>
        <dbReference type="ChEBI" id="CHEBI:456216"/>
        <dbReference type="EC" id="4.2.1.136"/>
    </reaction>
</comment>
<keyword evidence="24" id="KW-1185">Reference proteome</keyword>
<dbReference type="PROSITE" id="PS01050">
    <property type="entry name" value="YJEF_C_2"/>
    <property type="match status" value="1"/>
</dbReference>
<dbReference type="OrthoDB" id="9806925at2"/>
<dbReference type="InterPro" id="IPR036652">
    <property type="entry name" value="YjeF_N_dom_sf"/>
</dbReference>
<dbReference type="PROSITE" id="PS51383">
    <property type="entry name" value="YJEF_C_3"/>
    <property type="match status" value="1"/>
</dbReference>
<evidence type="ECO:0000256" key="8">
    <source>
        <dbReference type="ARBA" id="ARBA00022857"/>
    </source>
</evidence>
<evidence type="ECO:0000256" key="12">
    <source>
        <dbReference type="ARBA" id="ARBA00023239"/>
    </source>
</evidence>
<comment type="similarity">
    <text evidence="18">Belongs to the NnrE/AIBP family.</text>
</comment>
<keyword evidence="6 17" id="KW-0547">Nucleotide-binding</keyword>
<dbReference type="PROSITE" id="PS51385">
    <property type="entry name" value="YJEF_N"/>
    <property type="match status" value="1"/>
</dbReference>
<dbReference type="Pfam" id="PF03853">
    <property type="entry name" value="YjeF_N"/>
    <property type="match status" value="1"/>
</dbReference>
<evidence type="ECO:0000256" key="2">
    <source>
        <dbReference type="ARBA" id="ARBA00000909"/>
    </source>
</evidence>
<dbReference type="Gene3D" id="3.40.1190.20">
    <property type="match status" value="1"/>
</dbReference>
<feature type="binding site" evidence="17">
    <location>
        <position position="350"/>
    </location>
    <ligand>
        <name>(6S)-NADPHX</name>
        <dbReference type="ChEBI" id="CHEBI:64076"/>
    </ligand>
</feature>
<keyword evidence="5 18" id="KW-0479">Metal-binding</keyword>
<dbReference type="Proteomes" id="UP000286681">
    <property type="component" value="Unassembled WGS sequence"/>
</dbReference>
<evidence type="ECO:0000256" key="13">
    <source>
        <dbReference type="ARBA" id="ARBA00023268"/>
    </source>
</evidence>
<feature type="binding site" evidence="18">
    <location>
        <begin position="126"/>
        <end position="132"/>
    </location>
    <ligand>
        <name>(6S)-NADPHX</name>
        <dbReference type="ChEBI" id="CHEBI:64076"/>
    </ligand>
</feature>
<dbReference type="InterPro" id="IPR017953">
    <property type="entry name" value="Carbohydrate_kinase_pred_CS"/>
</dbReference>
<evidence type="ECO:0000256" key="5">
    <source>
        <dbReference type="ARBA" id="ARBA00022723"/>
    </source>
</evidence>
<dbReference type="CDD" id="cd01171">
    <property type="entry name" value="YXKO-related"/>
    <property type="match status" value="1"/>
</dbReference>
<dbReference type="Proteomes" id="UP000185161">
    <property type="component" value="Chromosome"/>
</dbReference>
<feature type="binding site" evidence="18">
    <location>
        <position position="64"/>
    </location>
    <ligand>
        <name>K(+)</name>
        <dbReference type="ChEBI" id="CHEBI:29103"/>
    </ligand>
</feature>
<gene>
    <name evidence="17" type="primary">nnrD</name>
    <name evidence="18" type="synonym">nnrE</name>
    <name evidence="22" type="ORF">BRX40_11570</name>
    <name evidence="23" type="ORF">CA257_09265</name>
</gene>
<feature type="binding site" evidence="17">
    <location>
        <begin position="383"/>
        <end position="387"/>
    </location>
    <ligand>
        <name>AMP</name>
        <dbReference type="ChEBI" id="CHEBI:456215"/>
    </ligand>
</feature>
<dbReference type="PANTHER" id="PTHR12592">
    <property type="entry name" value="ATP-DEPENDENT (S)-NAD(P)H-HYDRATE DEHYDRATASE FAMILY MEMBER"/>
    <property type="match status" value="1"/>
</dbReference>
<comment type="catalytic activity">
    <reaction evidence="2 18 19">
        <text>(6R)-NADPHX = (6S)-NADPHX</text>
        <dbReference type="Rhea" id="RHEA:32227"/>
        <dbReference type="ChEBI" id="CHEBI:64076"/>
        <dbReference type="ChEBI" id="CHEBI:64077"/>
        <dbReference type="EC" id="5.1.99.6"/>
    </reaction>
</comment>
<dbReference type="STRING" id="93064.BRX40_11570"/>
<comment type="cofactor">
    <cofactor evidence="18 19">
        <name>K(+)</name>
        <dbReference type="ChEBI" id="CHEBI:29103"/>
    </cofactor>
    <text evidence="18 19">Binds 1 potassium ion per subunit.</text>
</comment>
<dbReference type="SUPFAM" id="SSF64153">
    <property type="entry name" value="YjeF N-terminal domain-like"/>
    <property type="match status" value="1"/>
</dbReference>
<comment type="function">
    <text evidence="18">Catalyzes the epimerization of the S- and R-forms of NAD(P)HX, a damaged form of NAD(P)H that is a result of enzymatic or heat-dependent hydration. This is a prerequisite for the S-specific NAD(P)H-hydrate dehydratase to allow the repair of both epimers of NAD(P)HX.</text>
</comment>
<comment type="similarity">
    <text evidence="3 19">In the N-terminal section; belongs to the NnrE/AIBP family.</text>
</comment>
<dbReference type="HAMAP" id="MF_01965">
    <property type="entry name" value="NADHX_dehydratase"/>
    <property type="match status" value="1"/>
</dbReference>
<feature type="binding site" evidence="18">
    <location>
        <position position="155"/>
    </location>
    <ligand>
        <name>(6S)-NADPHX</name>
        <dbReference type="ChEBI" id="CHEBI:64076"/>
    </ligand>
</feature>
<dbReference type="InterPro" id="IPR030677">
    <property type="entry name" value="Nnr"/>
</dbReference>
<evidence type="ECO:0000256" key="15">
    <source>
        <dbReference type="ARBA" id="ARBA00048238"/>
    </source>
</evidence>
<dbReference type="GO" id="GO:0046496">
    <property type="term" value="P:nicotinamide nucleotide metabolic process"/>
    <property type="evidence" value="ECO:0007669"/>
    <property type="project" value="UniProtKB-UniRule"/>
</dbReference>
<keyword evidence="11 18" id="KW-0413">Isomerase</keyword>
<protein>
    <recommendedName>
        <fullName evidence="19">Bifunctional NAD(P)H-hydrate repair enzyme</fullName>
    </recommendedName>
    <alternativeName>
        <fullName evidence="19">Nicotinamide nucleotide repair protein</fullName>
    </alternativeName>
    <domain>
        <recommendedName>
            <fullName evidence="19">ADP-dependent (S)-NAD(P)H-hydrate dehydratase</fullName>
            <ecNumber evidence="19">4.2.1.136</ecNumber>
        </recommendedName>
        <alternativeName>
            <fullName evidence="19">ADP-dependent NAD(P)HX dehydratase</fullName>
        </alternativeName>
    </domain>
    <domain>
        <recommendedName>
            <fullName evidence="19">NAD(P)H-hydrate epimerase</fullName>
            <ecNumber evidence="19">5.1.99.6</ecNumber>
        </recommendedName>
    </domain>
</protein>
<feature type="binding site" evidence="18">
    <location>
        <position position="158"/>
    </location>
    <ligand>
        <name>K(+)</name>
        <dbReference type="ChEBI" id="CHEBI:29103"/>
    </ligand>
</feature>
<evidence type="ECO:0000256" key="4">
    <source>
        <dbReference type="ARBA" id="ARBA00009524"/>
    </source>
</evidence>
<keyword evidence="8 17" id="KW-0521">NADP</keyword>
<evidence type="ECO:0000256" key="1">
    <source>
        <dbReference type="ARBA" id="ARBA00000013"/>
    </source>
</evidence>
<dbReference type="SUPFAM" id="SSF53613">
    <property type="entry name" value="Ribokinase-like"/>
    <property type="match status" value="1"/>
</dbReference>
<dbReference type="EC" id="5.1.99.6" evidence="19"/>
<comment type="catalytic activity">
    <reaction evidence="16 17 19">
        <text>(6S)-NADPHX + ADP = AMP + phosphate + NADPH + H(+)</text>
        <dbReference type="Rhea" id="RHEA:32235"/>
        <dbReference type="ChEBI" id="CHEBI:15378"/>
        <dbReference type="ChEBI" id="CHEBI:43474"/>
        <dbReference type="ChEBI" id="CHEBI:57783"/>
        <dbReference type="ChEBI" id="CHEBI:64076"/>
        <dbReference type="ChEBI" id="CHEBI:456215"/>
        <dbReference type="ChEBI" id="CHEBI:456216"/>
        <dbReference type="EC" id="4.2.1.136"/>
    </reaction>
</comment>
<evidence type="ECO:0000313" key="22">
    <source>
        <dbReference type="EMBL" id="APR52982.1"/>
    </source>
</evidence>
<evidence type="ECO:0000256" key="17">
    <source>
        <dbReference type="HAMAP-Rule" id="MF_01965"/>
    </source>
</evidence>
<keyword evidence="7 17" id="KW-0067">ATP-binding</keyword>
<reference evidence="23 25" key="3">
    <citation type="submission" date="2018-07" db="EMBL/GenBank/DDBJ databases">
        <title>Genomic and Epidemiologic Investigation of an Indolent Hospital Outbreak.</title>
        <authorList>
            <person name="Johnson R.C."/>
            <person name="Deming C."/>
            <person name="Conlan S."/>
            <person name="Zellmer C.J."/>
            <person name="Michelin A.V."/>
            <person name="Lee-Lin S."/>
            <person name="Thomas P.J."/>
            <person name="Park M."/>
            <person name="Weingarten R.A."/>
            <person name="Less J."/>
            <person name="Dekker J.P."/>
            <person name="Frank K.M."/>
            <person name="Musser K.A."/>
            <person name="Mcquiston J.R."/>
            <person name="Henderson D.K."/>
            <person name="Lau A.F."/>
            <person name="Palmore T.N."/>
            <person name="Segre J.A."/>
        </authorList>
    </citation>
    <scope>NUCLEOTIDE SEQUENCE [LARGE SCALE GENOMIC DNA]</scope>
    <source>
        <strain evidence="23 25">SK-NIH.Env10_0317</strain>
    </source>
</reference>
<evidence type="ECO:0000256" key="9">
    <source>
        <dbReference type="ARBA" id="ARBA00022958"/>
    </source>
</evidence>
<dbReference type="GO" id="GO:0110051">
    <property type="term" value="P:metabolite repair"/>
    <property type="evidence" value="ECO:0007669"/>
    <property type="project" value="TreeGrafter"/>
</dbReference>
<dbReference type="GO" id="GO:0005524">
    <property type="term" value="F:ATP binding"/>
    <property type="evidence" value="ECO:0007669"/>
    <property type="project" value="UniProtKB-UniRule"/>
</dbReference>
<proteinExistence type="inferred from homology"/>
<dbReference type="PIRSF" id="PIRSF017184">
    <property type="entry name" value="Nnr"/>
    <property type="match status" value="1"/>
</dbReference>
<evidence type="ECO:0000313" key="23">
    <source>
        <dbReference type="EMBL" id="RSV04240.1"/>
    </source>
</evidence>
<keyword evidence="9 18" id="KW-0630">Potassium</keyword>
<evidence type="ECO:0000256" key="14">
    <source>
        <dbReference type="ARBA" id="ARBA00025153"/>
    </source>
</evidence>
<reference evidence="24" key="2">
    <citation type="submission" date="2016-12" db="EMBL/GenBank/DDBJ databases">
        <title>Whole genome sequencing of Sphingomonas sp. ABOJV.</title>
        <authorList>
            <person name="Conlan S."/>
            <person name="Thomas P.J."/>
            <person name="Mullikin J."/>
            <person name="Palmore T.N."/>
            <person name="Frank K.M."/>
            <person name="Segre J.A."/>
        </authorList>
    </citation>
    <scope>NUCLEOTIDE SEQUENCE [LARGE SCALE GENOMIC DNA]</scope>
    <source>
        <strain evidence="24">ABOJV</strain>
    </source>
</reference>
<comment type="catalytic activity">
    <reaction evidence="1 18 19">
        <text>(6R)-NADHX = (6S)-NADHX</text>
        <dbReference type="Rhea" id="RHEA:32215"/>
        <dbReference type="ChEBI" id="CHEBI:64074"/>
        <dbReference type="ChEBI" id="CHEBI:64075"/>
        <dbReference type="EC" id="5.1.99.6"/>
    </reaction>
</comment>
<evidence type="ECO:0000256" key="18">
    <source>
        <dbReference type="HAMAP-Rule" id="MF_01966"/>
    </source>
</evidence>
<dbReference type="Gene3D" id="3.40.50.10260">
    <property type="entry name" value="YjeF N-terminal domain"/>
    <property type="match status" value="1"/>
</dbReference>
<evidence type="ECO:0000256" key="10">
    <source>
        <dbReference type="ARBA" id="ARBA00023027"/>
    </source>
</evidence>
<dbReference type="GO" id="GO:0046872">
    <property type="term" value="F:metal ion binding"/>
    <property type="evidence" value="ECO:0007669"/>
    <property type="project" value="UniProtKB-UniRule"/>
</dbReference>
<evidence type="ECO:0000259" key="21">
    <source>
        <dbReference type="PROSITE" id="PS51385"/>
    </source>
</evidence>
<comment type="subunit">
    <text evidence="17">Homotetramer.</text>
</comment>
<evidence type="ECO:0000259" key="20">
    <source>
        <dbReference type="PROSITE" id="PS51383"/>
    </source>
</evidence>
<feature type="binding site" evidence="18">
    <location>
        <position position="122"/>
    </location>
    <ligand>
        <name>K(+)</name>
        <dbReference type="ChEBI" id="CHEBI:29103"/>
    </ligand>
</feature>
<dbReference type="GO" id="GO:0052855">
    <property type="term" value="F:ADP-dependent NAD(P)H-hydrate dehydratase activity"/>
    <property type="evidence" value="ECO:0007669"/>
    <property type="project" value="UniProtKB-UniRule"/>
</dbReference>
<dbReference type="GO" id="GO:0052856">
    <property type="term" value="F:NAD(P)HX epimerase activity"/>
    <property type="evidence" value="ECO:0007669"/>
    <property type="project" value="UniProtKB-UniRule"/>
</dbReference>
<dbReference type="InterPro" id="IPR029056">
    <property type="entry name" value="Ribokinase-like"/>
</dbReference>
<dbReference type="PANTHER" id="PTHR12592:SF0">
    <property type="entry name" value="ATP-DEPENDENT (S)-NAD(P)H-HYDRATE DEHYDRATASE"/>
    <property type="match status" value="1"/>
</dbReference>
<feature type="domain" description="YjeF C-terminal" evidence="20">
    <location>
        <begin position="216"/>
        <end position="468"/>
    </location>
</feature>
<keyword evidence="12 17" id="KW-0456">Lyase</keyword>
<evidence type="ECO:0000313" key="24">
    <source>
        <dbReference type="Proteomes" id="UP000185161"/>
    </source>
</evidence>
<dbReference type="EC" id="4.2.1.136" evidence="19"/>
<dbReference type="InterPro" id="IPR004443">
    <property type="entry name" value="YjeF_N_dom"/>
</dbReference>
<dbReference type="NCBIfam" id="TIGR00196">
    <property type="entry name" value="yjeF_cterm"/>
    <property type="match status" value="1"/>
</dbReference>
<feature type="binding site" evidence="17">
    <location>
        <position position="412"/>
    </location>
    <ligand>
        <name>AMP</name>
        <dbReference type="ChEBI" id="CHEBI:456215"/>
    </ligand>
</feature>
<comment type="similarity">
    <text evidence="17">Belongs to the NnrD/CARKD family.</text>
</comment>
<comment type="cofactor">
    <cofactor evidence="17">
        <name>Mg(2+)</name>
        <dbReference type="ChEBI" id="CHEBI:18420"/>
    </cofactor>
</comment>
<feature type="domain" description="YjeF N-terminal" evidence="21">
    <location>
        <begin position="17"/>
        <end position="213"/>
    </location>
</feature>
<dbReference type="EMBL" id="QQWO01000006">
    <property type="protein sequence ID" value="RSV04240.1"/>
    <property type="molecule type" value="Genomic_DNA"/>
</dbReference>
<dbReference type="AlphaFoldDB" id="A0A1L6JAM6"/>
<dbReference type="HAMAP" id="MF_01966">
    <property type="entry name" value="NADHX_epimerase"/>
    <property type="match status" value="1"/>
</dbReference>
<comment type="function">
    <text evidence="17">Catalyzes the dehydration of the S-form of NAD(P)HX at the expense of ADP, which is converted to AMP. Together with NAD(P)HX epimerase, which catalyzes the epimerization of the S- and R-forms, the enzyme allows the repair of both epimers of NAD(P)HX, a damaged form of NAD(P)H that is a result of enzymatic or heat-dependent hydration.</text>
</comment>
<sequence>MLDRAVLGAPILTAAQMRAAEDRAIAGGASVASLMERAGTGVAEWVHRLAAGAEVLILCGPGNNGGDGYVAARALASRGVPVRVAALREPKSEAAVAARAGWTGPVERFPDPMLPHAPVMLDALFGTGLSRALDAPVADAIRALADRARLSVAIDLPSGVDTDSGGDFGQALARFDVTLALGALKPAHLLQPAAALCGTVCTIEIGLPPEGGAGDTRALAVPRVAAPDATSHKYSRGMVAVVSGRMHGASELAALAAYRAGAGYVLLLTGGLPHPPHAIVRQRWSEDALDDQRIGAVVIGPGLGRDDRAQDKLDAALASPHPLVIDGDALHLLDLDRLRDRDAPAVLTPHAGEFAALFGEGQGSKIARAREAARRSGAVVVFKGADTVIAAPDGPANVALPASPWLSVAGTGDVLAGAIATMFAQTPSTPFEAASAGVWLHAEAARLLDRCFLADDLADALPLALERAR</sequence>
<dbReference type="GeneID" id="44133203"/>
<comment type="caution">
    <text evidence="18">Lacks conserved residue(s) required for the propagation of feature annotation.</text>
</comment>
<keyword evidence="13" id="KW-0511">Multifunctional enzyme</keyword>
<dbReference type="PROSITE" id="PS01049">
    <property type="entry name" value="YJEF_C_1"/>
    <property type="match status" value="1"/>
</dbReference>
<feature type="binding site" evidence="17">
    <location>
        <position position="249"/>
    </location>
    <ligand>
        <name>(6S)-NADPHX</name>
        <dbReference type="ChEBI" id="CHEBI:64076"/>
    </ligand>
</feature>
<reference evidence="22" key="1">
    <citation type="submission" date="2016-12" db="EMBL/GenBank/DDBJ databases">
        <title>Whole genome sequencing of Sphingomonas koreensis.</title>
        <authorList>
            <person name="Conlan S."/>
            <person name="Thomas P.J."/>
            <person name="Mullikin J."/>
            <person name="Palmore T.N."/>
            <person name="Frank K.M."/>
            <person name="Segre J.A."/>
        </authorList>
    </citation>
    <scope>NUCLEOTIDE SEQUENCE</scope>
    <source>
        <strain evidence="22">ABOJV</strain>
    </source>
</reference>
<evidence type="ECO:0000256" key="11">
    <source>
        <dbReference type="ARBA" id="ARBA00023235"/>
    </source>
</evidence>
<feature type="binding site" evidence="18">
    <location>
        <begin position="63"/>
        <end position="67"/>
    </location>
    <ligand>
        <name>(6S)-NADPHX</name>
        <dbReference type="ChEBI" id="CHEBI:64076"/>
    </ligand>
</feature>